<evidence type="ECO:0000313" key="1">
    <source>
        <dbReference type="EMBL" id="AKI86712.1"/>
    </source>
</evidence>
<dbReference type="Proteomes" id="UP000222799">
    <property type="component" value="Segment"/>
</dbReference>
<protein>
    <submittedName>
        <fullName evidence="1">Uncharacterized protein</fullName>
    </submittedName>
</protein>
<proteinExistence type="predicted"/>
<organism evidence="1 2">
    <name type="scientific">Escherichia phage PA27</name>
    <dbReference type="NCBI Taxonomy" id="1660367"/>
    <lineage>
        <taxon>Viruses</taxon>
        <taxon>Duplodnaviria</taxon>
        <taxon>Heunggongvirae</taxon>
        <taxon>Uroviricota</taxon>
        <taxon>Caudoviricetes</taxon>
        <taxon>Sepvirinae</taxon>
        <taxon>Traversvirus</taxon>
        <taxon>Traversvirus II</taxon>
    </lineage>
</organism>
<evidence type="ECO:0000313" key="2">
    <source>
        <dbReference type="Proteomes" id="UP000222799"/>
    </source>
</evidence>
<accession>A0A0N7C1M5</accession>
<dbReference type="EMBL" id="KP682380">
    <property type="protein sequence ID" value="AKI86712.1"/>
    <property type="molecule type" value="Genomic_DNA"/>
</dbReference>
<name>A0A0N7C1M5_9CAUD</name>
<sequence length="62" mass="7053">MMFTPYRRGTIPAIRIADGTIQAHDDIDEEFFQPVLDGFLISKYTPFDILHALKDGVLQRTG</sequence>
<reference evidence="1 2" key="1">
    <citation type="journal article" date="2015" name="BMC Genomics">
        <title>Escherichia coli O157:H7 strains harbor at least three distinct sequence types of Shiga toxin 2a-converting phages.</title>
        <authorList>
            <person name="Yin S."/>
            <person name="Rusconi B."/>
            <person name="Sanjar F."/>
            <person name="Goswami K."/>
            <person name="Xiaoli L."/>
            <person name="Eppinger M."/>
            <person name="Dudley E.G."/>
        </authorList>
    </citation>
    <scope>NUCLEOTIDE SEQUENCE [LARGE SCALE GENOMIC DNA]</scope>
</reference>